<name>A0A7S1NPA3_9EUGL</name>
<dbReference type="EMBL" id="HBGA01117499">
    <property type="protein sequence ID" value="CAD9032599.1"/>
    <property type="molecule type" value="Transcribed_RNA"/>
</dbReference>
<dbReference type="AlphaFoldDB" id="A0A7S1NPA3"/>
<feature type="compositionally biased region" description="Low complexity" evidence="1">
    <location>
        <begin position="48"/>
        <end position="61"/>
    </location>
</feature>
<protein>
    <submittedName>
        <fullName evidence="2">Uncharacterized protein</fullName>
    </submittedName>
</protein>
<evidence type="ECO:0000313" key="2">
    <source>
        <dbReference type="EMBL" id="CAD9032599.1"/>
    </source>
</evidence>
<sequence>MLTHRKAVWALYLRTAEVTQVRAELLAAQSQMQEVTAREAAEKGVLPGSRRSSSQSQGSRSGRAEDPIASSRALRSALAQAASEAKASESREVSRRRFAPPGVPQVAVPVQTLAFRGHDPKTPFRRRR</sequence>
<gene>
    <name evidence="2" type="ORF">EGYM00392_LOCUS43743</name>
</gene>
<proteinExistence type="predicted"/>
<feature type="compositionally biased region" description="Low complexity" evidence="1">
    <location>
        <begin position="69"/>
        <end position="85"/>
    </location>
</feature>
<feature type="compositionally biased region" description="Basic and acidic residues" evidence="1">
    <location>
        <begin position="86"/>
        <end position="95"/>
    </location>
</feature>
<accession>A0A7S1NPA3</accession>
<organism evidence="2">
    <name type="scientific">Eutreptiella gymnastica</name>
    <dbReference type="NCBI Taxonomy" id="73025"/>
    <lineage>
        <taxon>Eukaryota</taxon>
        <taxon>Discoba</taxon>
        <taxon>Euglenozoa</taxon>
        <taxon>Euglenida</taxon>
        <taxon>Spirocuta</taxon>
        <taxon>Euglenophyceae</taxon>
        <taxon>Eutreptiales</taxon>
        <taxon>Eutreptiaceae</taxon>
        <taxon>Eutreptiella</taxon>
    </lineage>
</organism>
<reference evidence="2" key="1">
    <citation type="submission" date="2021-01" db="EMBL/GenBank/DDBJ databases">
        <authorList>
            <person name="Corre E."/>
            <person name="Pelletier E."/>
            <person name="Niang G."/>
            <person name="Scheremetjew M."/>
            <person name="Finn R."/>
            <person name="Kale V."/>
            <person name="Holt S."/>
            <person name="Cochrane G."/>
            <person name="Meng A."/>
            <person name="Brown T."/>
            <person name="Cohen L."/>
        </authorList>
    </citation>
    <scope>NUCLEOTIDE SEQUENCE</scope>
    <source>
        <strain evidence="2">NIES-381</strain>
    </source>
</reference>
<evidence type="ECO:0000256" key="1">
    <source>
        <dbReference type="SAM" id="MobiDB-lite"/>
    </source>
</evidence>
<feature type="region of interest" description="Disordered" evidence="1">
    <location>
        <begin position="34"/>
        <end position="128"/>
    </location>
</feature>